<dbReference type="InterPro" id="IPR001739">
    <property type="entry name" value="Methyl_CpG_DNA-bd"/>
</dbReference>
<dbReference type="PANTHER" id="PTHR42648">
    <property type="entry name" value="TRANSPOSASE, PUTATIVE-RELATED"/>
    <property type="match status" value="1"/>
</dbReference>
<dbReference type="PANTHER" id="PTHR42648:SF24">
    <property type="entry name" value="INTEGRASE CATALYTIC DOMAIN-CONTAINING PROTEIN"/>
    <property type="match status" value="1"/>
</dbReference>
<gene>
    <name evidence="4" type="ORF">HNY73_009836</name>
</gene>
<dbReference type="GO" id="GO:0016787">
    <property type="term" value="F:hydrolase activity"/>
    <property type="evidence" value="ECO:0007669"/>
    <property type="project" value="UniProtKB-KW"/>
</dbReference>
<keyword evidence="5" id="KW-1185">Reference proteome</keyword>
<dbReference type="Pfam" id="PF25597">
    <property type="entry name" value="SH3_retrovirus"/>
    <property type="match status" value="1"/>
</dbReference>
<evidence type="ECO:0000313" key="4">
    <source>
        <dbReference type="EMBL" id="KAF8788319.1"/>
    </source>
</evidence>
<protein>
    <submittedName>
        <fullName evidence="4">Retrovirus-related Pol polyprotein like</fullName>
    </submittedName>
</protein>
<dbReference type="SUPFAM" id="SSF53098">
    <property type="entry name" value="Ribonuclease H-like"/>
    <property type="match status" value="1"/>
</dbReference>
<feature type="domain" description="Integrase catalytic" evidence="3">
    <location>
        <begin position="36"/>
        <end position="208"/>
    </location>
</feature>
<dbReference type="EMBL" id="JABXBU010000015">
    <property type="protein sequence ID" value="KAF8788319.1"/>
    <property type="molecule type" value="Genomic_DNA"/>
</dbReference>
<dbReference type="SUPFAM" id="SSF54171">
    <property type="entry name" value="DNA-binding domain"/>
    <property type="match status" value="1"/>
</dbReference>
<evidence type="ECO:0000256" key="1">
    <source>
        <dbReference type="ARBA" id="ARBA00022723"/>
    </source>
</evidence>
<dbReference type="GO" id="GO:0046872">
    <property type="term" value="F:metal ion binding"/>
    <property type="evidence" value="ECO:0007669"/>
    <property type="project" value="UniProtKB-KW"/>
</dbReference>
<sequence length="496" mass="57548">MGPWCKNCSRKGYTESKCYKKPQKEKIAFNAESAFYVYNPSAEVFAVSEDLAQFLGSALVNSLGGSKYFLPIIDDFSSEVDVFTLKNENEVITVFREYLSRVERELDLKLKSVRTDNGMEFCYKEFEKIPRELGIKSEQTTIFTPELNRDSERFNRSSMDAVRTLLQDSGLQPRFWAEARQNYVYTKNRCIHKLTEGKTPVEIWPGHKPYIKHCRIFGSLVHVYVPKVYRNKLQPKAKIGIFMGYAVSRRGYRVWLPKEGKIEESYHVKMDETKNGVQILFDISTWERLEKPRNKSKRVDVYYYPPRKERLGSLNDAKRYCEKNNLAFDPDQFIFKPTTVNTCFEQKSDSEEEMNSDSLGWNHAQIDVKAFYLYGKPDTLVYMQHPEGFVVKGCGNHVCRLQKSIYGLHPRRGNLEFNRILIKLGFQQNELCNGLYTETDCILLVFKNLPKRRVSLLLKVGCILPDRGVKVNDGGNGTDETVSVQNSNRMFILYCD</sequence>
<dbReference type="InterPro" id="IPR016177">
    <property type="entry name" value="DNA-bd_dom_sf"/>
</dbReference>
<dbReference type="InterPro" id="IPR036397">
    <property type="entry name" value="RNaseH_sf"/>
</dbReference>
<dbReference type="InterPro" id="IPR013103">
    <property type="entry name" value="RVT_2"/>
</dbReference>
<dbReference type="InterPro" id="IPR012337">
    <property type="entry name" value="RNaseH-like_sf"/>
</dbReference>
<evidence type="ECO:0000313" key="5">
    <source>
        <dbReference type="Proteomes" id="UP000807504"/>
    </source>
</evidence>
<evidence type="ECO:0000259" key="3">
    <source>
        <dbReference type="PROSITE" id="PS50994"/>
    </source>
</evidence>
<dbReference type="AlphaFoldDB" id="A0A8T0FFV3"/>
<organism evidence="4 5">
    <name type="scientific">Argiope bruennichi</name>
    <name type="common">Wasp spider</name>
    <name type="synonym">Aranea bruennichi</name>
    <dbReference type="NCBI Taxonomy" id="94029"/>
    <lineage>
        <taxon>Eukaryota</taxon>
        <taxon>Metazoa</taxon>
        <taxon>Ecdysozoa</taxon>
        <taxon>Arthropoda</taxon>
        <taxon>Chelicerata</taxon>
        <taxon>Arachnida</taxon>
        <taxon>Araneae</taxon>
        <taxon>Araneomorphae</taxon>
        <taxon>Entelegynae</taxon>
        <taxon>Araneoidea</taxon>
        <taxon>Araneidae</taxon>
        <taxon>Argiope</taxon>
    </lineage>
</organism>
<keyword evidence="1" id="KW-0479">Metal-binding</keyword>
<evidence type="ECO:0000256" key="2">
    <source>
        <dbReference type="ARBA" id="ARBA00022801"/>
    </source>
</evidence>
<reference evidence="4" key="1">
    <citation type="journal article" date="2020" name="bioRxiv">
        <title>Chromosome-level reference genome of the European wasp spider Argiope bruennichi: a resource for studies on range expansion and evolutionary adaptation.</title>
        <authorList>
            <person name="Sheffer M.M."/>
            <person name="Hoppe A."/>
            <person name="Krehenwinkel H."/>
            <person name="Uhl G."/>
            <person name="Kuss A.W."/>
            <person name="Jensen L."/>
            <person name="Jensen C."/>
            <person name="Gillespie R.G."/>
            <person name="Hoff K.J."/>
            <person name="Prost S."/>
        </authorList>
    </citation>
    <scope>NUCLEOTIDE SEQUENCE</scope>
</reference>
<comment type="caution">
    <text evidence="4">The sequence shown here is derived from an EMBL/GenBank/DDBJ whole genome shotgun (WGS) entry which is preliminary data.</text>
</comment>
<dbReference type="GO" id="GO:0015074">
    <property type="term" value="P:DNA integration"/>
    <property type="evidence" value="ECO:0007669"/>
    <property type="project" value="InterPro"/>
</dbReference>
<dbReference type="Pfam" id="PF07727">
    <property type="entry name" value="RVT_2"/>
    <property type="match status" value="1"/>
</dbReference>
<dbReference type="InterPro" id="IPR057670">
    <property type="entry name" value="SH3_retrovirus"/>
</dbReference>
<dbReference type="InterPro" id="IPR039537">
    <property type="entry name" value="Retrotran_Ty1/copia-like"/>
</dbReference>
<reference evidence="4" key="2">
    <citation type="submission" date="2020-06" db="EMBL/GenBank/DDBJ databases">
        <authorList>
            <person name="Sheffer M."/>
        </authorList>
    </citation>
    <scope>NUCLEOTIDE SEQUENCE</scope>
</reference>
<keyword evidence="2" id="KW-0378">Hydrolase</keyword>
<dbReference type="InterPro" id="IPR001584">
    <property type="entry name" value="Integrase_cat-core"/>
</dbReference>
<accession>A0A8T0FFV3</accession>
<dbReference type="PROSITE" id="PS50994">
    <property type="entry name" value="INTEGRASE"/>
    <property type="match status" value="1"/>
</dbReference>
<dbReference type="Pfam" id="PF00665">
    <property type="entry name" value="rve"/>
    <property type="match status" value="1"/>
</dbReference>
<name>A0A8T0FFV3_ARGBR</name>
<dbReference type="Gene3D" id="3.30.890.10">
    <property type="entry name" value="Methyl-cpg-binding Protein 2, Chain A"/>
    <property type="match status" value="1"/>
</dbReference>
<dbReference type="GO" id="GO:0003677">
    <property type="term" value="F:DNA binding"/>
    <property type="evidence" value="ECO:0007669"/>
    <property type="project" value="InterPro"/>
</dbReference>
<dbReference type="Gene3D" id="3.30.420.10">
    <property type="entry name" value="Ribonuclease H-like superfamily/Ribonuclease H"/>
    <property type="match status" value="1"/>
</dbReference>
<dbReference type="Proteomes" id="UP000807504">
    <property type="component" value="Unassembled WGS sequence"/>
</dbReference>
<dbReference type="Pfam" id="PF01429">
    <property type="entry name" value="MBD"/>
    <property type="match status" value="1"/>
</dbReference>
<proteinExistence type="predicted"/>